<dbReference type="Proteomes" id="UP001221757">
    <property type="component" value="Unassembled WGS sequence"/>
</dbReference>
<name>A0AAD7D4H6_MYCRO</name>
<protein>
    <submittedName>
        <fullName evidence="1">Uncharacterized protein</fullName>
    </submittedName>
</protein>
<sequence length="99" mass="11227">ILGNYSSTHNHLLGNANLPFTQILKDTKEHIVCLLRLGVSADHILKMLHRGVYDGDTLFDQDSTRVAECTEFIELRDIRRIQKGIEAEMVQLHPDDGQS</sequence>
<keyword evidence="2" id="KW-1185">Reference proteome</keyword>
<gene>
    <name evidence="1" type="ORF">B0H17DRAFT_888863</name>
</gene>
<organism evidence="1 2">
    <name type="scientific">Mycena rosella</name>
    <name type="common">Pink bonnet</name>
    <name type="synonym">Agaricus rosellus</name>
    <dbReference type="NCBI Taxonomy" id="1033263"/>
    <lineage>
        <taxon>Eukaryota</taxon>
        <taxon>Fungi</taxon>
        <taxon>Dikarya</taxon>
        <taxon>Basidiomycota</taxon>
        <taxon>Agaricomycotina</taxon>
        <taxon>Agaricomycetes</taxon>
        <taxon>Agaricomycetidae</taxon>
        <taxon>Agaricales</taxon>
        <taxon>Marasmiineae</taxon>
        <taxon>Mycenaceae</taxon>
        <taxon>Mycena</taxon>
    </lineage>
</organism>
<dbReference type="EMBL" id="JARKIE010000136">
    <property type="protein sequence ID" value="KAJ7677638.1"/>
    <property type="molecule type" value="Genomic_DNA"/>
</dbReference>
<accession>A0AAD7D4H6</accession>
<dbReference type="AlphaFoldDB" id="A0AAD7D4H6"/>
<evidence type="ECO:0000313" key="1">
    <source>
        <dbReference type="EMBL" id="KAJ7677638.1"/>
    </source>
</evidence>
<reference evidence="1" key="1">
    <citation type="submission" date="2023-03" db="EMBL/GenBank/DDBJ databases">
        <title>Massive genome expansion in bonnet fungi (Mycena s.s.) driven by repeated elements and novel gene families across ecological guilds.</title>
        <authorList>
            <consortium name="Lawrence Berkeley National Laboratory"/>
            <person name="Harder C.B."/>
            <person name="Miyauchi S."/>
            <person name="Viragh M."/>
            <person name="Kuo A."/>
            <person name="Thoen E."/>
            <person name="Andreopoulos B."/>
            <person name="Lu D."/>
            <person name="Skrede I."/>
            <person name="Drula E."/>
            <person name="Henrissat B."/>
            <person name="Morin E."/>
            <person name="Kohler A."/>
            <person name="Barry K."/>
            <person name="LaButti K."/>
            <person name="Morin E."/>
            <person name="Salamov A."/>
            <person name="Lipzen A."/>
            <person name="Mereny Z."/>
            <person name="Hegedus B."/>
            <person name="Baldrian P."/>
            <person name="Stursova M."/>
            <person name="Weitz H."/>
            <person name="Taylor A."/>
            <person name="Grigoriev I.V."/>
            <person name="Nagy L.G."/>
            <person name="Martin F."/>
            <person name="Kauserud H."/>
        </authorList>
    </citation>
    <scope>NUCLEOTIDE SEQUENCE</scope>
    <source>
        <strain evidence="1">CBHHK067</strain>
    </source>
</reference>
<comment type="caution">
    <text evidence="1">The sequence shown here is derived from an EMBL/GenBank/DDBJ whole genome shotgun (WGS) entry which is preliminary data.</text>
</comment>
<proteinExistence type="predicted"/>
<feature type="non-terminal residue" evidence="1">
    <location>
        <position position="99"/>
    </location>
</feature>
<feature type="non-terminal residue" evidence="1">
    <location>
        <position position="1"/>
    </location>
</feature>
<evidence type="ECO:0000313" key="2">
    <source>
        <dbReference type="Proteomes" id="UP001221757"/>
    </source>
</evidence>